<proteinExistence type="predicted"/>
<accession>A0A6N8DJ46</accession>
<dbReference type="AlphaFoldDB" id="A0A6N8DJ46"/>
<dbReference type="RefSeq" id="WP_155445084.1">
    <property type="nucleotide sequence ID" value="NZ_JAOQNR010000003.1"/>
</dbReference>
<reference evidence="2 3" key="1">
    <citation type="submission" date="2019-11" db="EMBL/GenBank/DDBJ databases">
        <title>Whole-genome sequence of a Rhodoblastus acidophilus DSM 142.</title>
        <authorList>
            <person name="Kyndt J.A."/>
            <person name="Meyer T.E."/>
        </authorList>
    </citation>
    <scope>NUCLEOTIDE SEQUENCE [LARGE SCALE GENOMIC DNA]</scope>
    <source>
        <strain evidence="2 3">DSM 142</strain>
    </source>
</reference>
<gene>
    <name evidence="2" type="ORF">GJ654_05420</name>
</gene>
<protein>
    <submittedName>
        <fullName evidence="2">Uncharacterized protein</fullName>
    </submittedName>
</protein>
<dbReference type="Proteomes" id="UP000439113">
    <property type="component" value="Unassembled WGS sequence"/>
</dbReference>
<dbReference type="EMBL" id="WNKS01000003">
    <property type="protein sequence ID" value="MTV30429.1"/>
    <property type="molecule type" value="Genomic_DNA"/>
</dbReference>
<feature type="region of interest" description="Disordered" evidence="1">
    <location>
        <begin position="29"/>
        <end position="49"/>
    </location>
</feature>
<evidence type="ECO:0000313" key="3">
    <source>
        <dbReference type="Proteomes" id="UP000439113"/>
    </source>
</evidence>
<sequence>MLRFARNDGVGGLETPSASVLRVGVDAAKGPGMNGMNGMTAGRGQENCA</sequence>
<evidence type="ECO:0000313" key="2">
    <source>
        <dbReference type="EMBL" id="MTV30429.1"/>
    </source>
</evidence>
<name>A0A6N8DJ46_RHOAC</name>
<evidence type="ECO:0000256" key="1">
    <source>
        <dbReference type="SAM" id="MobiDB-lite"/>
    </source>
</evidence>
<comment type="caution">
    <text evidence="2">The sequence shown here is derived from an EMBL/GenBank/DDBJ whole genome shotgun (WGS) entry which is preliminary data.</text>
</comment>
<organism evidence="2 3">
    <name type="scientific">Rhodoblastus acidophilus</name>
    <name type="common">Rhodopseudomonas acidophila</name>
    <dbReference type="NCBI Taxonomy" id="1074"/>
    <lineage>
        <taxon>Bacteria</taxon>
        <taxon>Pseudomonadati</taxon>
        <taxon>Pseudomonadota</taxon>
        <taxon>Alphaproteobacteria</taxon>
        <taxon>Hyphomicrobiales</taxon>
        <taxon>Rhodoblastaceae</taxon>
        <taxon>Rhodoblastus</taxon>
    </lineage>
</organism>